<keyword evidence="9" id="KW-1185">Reference proteome</keyword>
<gene>
    <name evidence="8" type="ORF">KSF_022860</name>
</gene>
<evidence type="ECO:0000256" key="1">
    <source>
        <dbReference type="ARBA" id="ARBA00011900"/>
    </source>
</evidence>
<keyword evidence="5" id="KW-1133">Transmembrane helix</keyword>
<evidence type="ECO:0000256" key="3">
    <source>
        <dbReference type="ARBA" id="ARBA00022679"/>
    </source>
</evidence>
<dbReference type="CDD" id="cd02440">
    <property type="entry name" value="AdoMet_MTases"/>
    <property type="match status" value="1"/>
</dbReference>
<sequence>MTANETVSWYESGLPTRERKTRGHFSTPPALVEQILDACNYTPACDLSQIRVLDPACGGGNLLAGAAQRLLAFSKEANLPQKKRLSLIQHNLWGFDPDPISCFLAEMQLRTLLSMDDSLNERRPPSPLHIHQADGLAFPWEQSQPVDLFLANPPYLAAKNNDLSCYRSSWQHGQVDSYLLFLDLALRIVRPGGWIALILPDPVLARANATHERRTLLRETTIRYLWHLSGVFPAYVGAVVLIAQKLPPPAMHQIAWRRGRWQRDATVEAVPDAIIPVHASAITQASLYRQPGAEMRYLLSDACSPQHLLARRLHEFLCEVPIKENPVFAPLNSLALIRRGEELSKDNALLLPEATGDREECYPVLRGGVDLRPYEKPTGRYWIKREAIKKNLERYCKPKLLVVKSTGVLQAALDLDGHVVLQTLYMLLLRNEKAQGDDLYFLLALLNSRLLRTYIYMVQTAYKWVQPQIEQHVLGHLPIPTAATPEKEKIVAYARKLLAVCGDLSPVVKLEVESKEGGSKAELEWQAIYEEQERAICALYQAALTEGRLIPEFPDKGVSYG</sequence>
<dbReference type="PANTHER" id="PTHR33841:SF1">
    <property type="entry name" value="DNA METHYLTRANSFERASE A"/>
    <property type="match status" value="1"/>
</dbReference>
<dbReference type="InterPro" id="IPR023135">
    <property type="entry name" value="N6_DNA_MeTrfase_TaqI_C"/>
</dbReference>
<dbReference type="PRINTS" id="PR00507">
    <property type="entry name" value="N12N6MTFRASE"/>
</dbReference>
<dbReference type="GO" id="GO:0009007">
    <property type="term" value="F:site-specific DNA-methyltransferase (adenine-specific) activity"/>
    <property type="evidence" value="ECO:0007669"/>
    <property type="project" value="UniProtKB-EC"/>
</dbReference>
<accession>A0A8J3IES7</accession>
<comment type="catalytic activity">
    <reaction evidence="4">
        <text>a 2'-deoxyadenosine in DNA + S-adenosyl-L-methionine = an N(6)-methyl-2'-deoxyadenosine in DNA + S-adenosyl-L-homocysteine + H(+)</text>
        <dbReference type="Rhea" id="RHEA:15197"/>
        <dbReference type="Rhea" id="RHEA-COMP:12418"/>
        <dbReference type="Rhea" id="RHEA-COMP:12419"/>
        <dbReference type="ChEBI" id="CHEBI:15378"/>
        <dbReference type="ChEBI" id="CHEBI:57856"/>
        <dbReference type="ChEBI" id="CHEBI:59789"/>
        <dbReference type="ChEBI" id="CHEBI:90615"/>
        <dbReference type="ChEBI" id="CHEBI:90616"/>
        <dbReference type="EC" id="2.1.1.72"/>
    </reaction>
</comment>
<comment type="caution">
    <text evidence="8">The sequence shown here is derived from an EMBL/GenBank/DDBJ whole genome shotgun (WGS) entry which is preliminary data.</text>
</comment>
<reference evidence="8" key="1">
    <citation type="submission" date="2020-10" db="EMBL/GenBank/DDBJ databases">
        <title>Taxonomic study of unclassified bacteria belonging to the class Ktedonobacteria.</title>
        <authorList>
            <person name="Yabe S."/>
            <person name="Wang C.M."/>
            <person name="Zheng Y."/>
            <person name="Sakai Y."/>
            <person name="Cavaletti L."/>
            <person name="Monciardini P."/>
            <person name="Donadio S."/>
        </authorList>
    </citation>
    <scope>NUCLEOTIDE SEQUENCE</scope>
    <source>
        <strain evidence="8">ID150040</strain>
    </source>
</reference>
<dbReference type="Gene3D" id="3.90.220.10">
    <property type="entry name" value="Adenine-n6-DNA-methyltransferase Taqi, Chain A, domain 2"/>
    <property type="match status" value="1"/>
</dbReference>
<dbReference type="InterPro" id="IPR029063">
    <property type="entry name" value="SAM-dependent_MTases_sf"/>
</dbReference>
<dbReference type="SUPFAM" id="SSF116734">
    <property type="entry name" value="DNA methylase specificity domain"/>
    <property type="match status" value="1"/>
</dbReference>
<feature type="transmembrane region" description="Helical" evidence="5">
    <location>
        <begin position="224"/>
        <end position="243"/>
    </location>
</feature>
<dbReference type="EMBL" id="BNJK01000001">
    <property type="protein sequence ID" value="GHO92238.1"/>
    <property type="molecule type" value="Genomic_DNA"/>
</dbReference>
<evidence type="ECO:0000313" key="8">
    <source>
        <dbReference type="EMBL" id="GHO92238.1"/>
    </source>
</evidence>
<keyword evidence="5" id="KW-0812">Transmembrane</keyword>
<dbReference type="RefSeq" id="WP_220203085.1">
    <property type="nucleotide sequence ID" value="NZ_BNJK01000001.1"/>
</dbReference>
<dbReference type="AlphaFoldDB" id="A0A8J3IES7"/>
<proteinExistence type="predicted"/>
<dbReference type="Gene3D" id="3.40.50.150">
    <property type="entry name" value="Vaccinia Virus protein VP39"/>
    <property type="match status" value="1"/>
</dbReference>
<evidence type="ECO:0000313" key="9">
    <source>
        <dbReference type="Proteomes" id="UP000597444"/>
    </source>
</evidence>
<evidence type="ECO:0000256" key="5">
    <source>
        <dbReference type="SAM" id="Phobius"/>
    </source>
</evidence>
<feature type="domain" description="DNA methylase adenine-specific" evidence="6">
    <location>
        <begin position="17"/>
        <end position="222"/>
    </location>
</feature>
<evidence type="ECO:0000259" key="7">
    <source>
        <dbReference type="Pfam" id="PF12950"/>
    </source>
</evidence>
<organism evidence="8 9">
    <name type="scientific">Reticulibacter mediterranei</name>
    <dbReference type="NCBI Taxonomy" id="2778369"/>
    <lineage>
        <taxon>Bacteria</taxon>
        <taxon>Bacillati</taxon>
        <taxon>Chloroflexota</taxon>
        <taxon>Ktedonobacteria</taxon>
        <taxon>Ktedonobacterales</taxon>
        <taxon>Reticulibacteraceae</taxon>
        <taxon>Reticulibacter</taxon>
    </lineage>
</organism>
<dbReference type="GO" id="GO:0008170">
    <property type="term" value="F:N-methyltransferase activity"/>
    <property type="evidence" value="ECO:0007669"/>
    <property type="project" value="InterPro"/>
</dbReference>
<evidence type="ECO:0000256" key="4">
    <source>
        <dbReference type="ARBA" id="ARBA00047942"/>
    </source>
</evidence>
<dbReference type="PANTHER" id="PTHR33841">
    <property type="entry name" value="DNA METHYLTRANSFERASE YEEA-RELATED"/>
    <property type="match status" value="1"/>
</dbReference>
<keyword evidence="3" id="KW-0808">Transferase</keyword>
<name>A0A8J3IES7_9CHLR</name>
<keyword evidence="5" id="KW-0472">Membrane</keyword>
<dbReference type="EC" id="2.1.1.72" evidence="1"/>
<protein>
    <recommendedName>
        <fullName evidence="1">site-specific DNA-methyltransferase (adenine-specific)</fullName>
        <ecNumber evidence="1">2.1.1.72</ecNumber>
    </recommendedName>
</protein>
<dbReference type="Proteomes" id="UP000597444">
    <property type="component" value="Unassembled WGS sequence"/>
</dbReference>
<dbReference type="SUPFAM" id="SSF53335">
    <property type="entry name" value="S-adenosyl-L-methionine-dependent methyltransferases"/>
    <property type="match status" value="1"/>
</dbReference>
<dbReference type="InterPro" id="IPR025931">
    <property type="entry name" value="TaqI_C"/>
</dbReference>
<dbReference type="InterPro" id="IPR003356">
    <property type="entry name" value="DNA_methylase_A-5"/>
</dbReference>
<keyword evidence="2" id="KW-0489">Methyltransferase</keyword>
<evidence type="ECO:0000256" key="2">
    <source>
        <dbReference type="ARBA" id="ARBA00022603"/>
    </source>
</evidence>
<evidence type="ECO:0000259" key="6">
    <source>
        <dbReference type="Pfam" id="PF02384"/>
    </source>
</evidence>
<dbReference type="GO" id="GO:0032259">
    <property type="term" value="P:methylation"/>
    <property type="evidence" value="ECO:0007669"/>
    <property type="project" value="UniProtKB-KW"/>
</dbReference>
<dbReference type="Pfam" id="PF12950">
    <property type="entry name" value="TaqI_C"/>
    <property type="match status" value="1"/>
</dbReference>
<dbReference type="GO" id="GO:0003677">
    <property type="term" value="F:DNA binding"/>
    <property type="evidence" value="ECO:0007669"/>
    <property type="project" value="InterPro"/>
</dbReference>
<feature type="domain" description="TaqI-like C-terminal specificity" evidence="7">
    <location>
        <begin position="370"/>
        <end position="479"/>
    </location>
</feature>
<dbReference type="Pfam" id="PF02384">
    <property type="entry name" value="N6_Mtase"/>
    <property type="match status" value="1"/>
</dbReference>
<dbReference type="InterPro" id="IPR050953">
    <property type="entry name" value="N4_N6_ade-DNA_methylase"/>
</dbReference>